<name>A0A2P1GJB1_9MONO</name>
<evidence type="ECO:0000256" key="6">
    <source>
        <dbReference type="ARBA" id="ARBA00023086"/>
    </source>
</evidence>
<feature type="region of interest" description="Disordered" evidence="10">
    <location>
        <begin position="417"/>
        <end position="548"/>
    </location>
</feature>
<dbReference type="SMR" id="A0A2P1GJB1"/>
<evidence type="ECO:0000256" key="7">
    <source>
        <dbReference type="ARBA" id="ARBA00023200"/>
    </source>
</evidence>
<comment type="subunit">
    <text evidence="9">Homomultimer; forms the nucleocapsid. Binds to the viral genomic RNA. N0 interacts with the phosphoprotein (via N-terminus); this interaction allows P to chaperon N0 to avoid N polymerization before encapsidation. Interacts as N-RNA template with the phosphoprotein (via C-terminus); this interaction positions the polymerase on the template.</text>
</comment>
<evidence type="ECO:0000256" key="2">
    <source>
        <dbReference type="ARBA" id="ARBA00022497"/>
    </source>
</evidence>
<dbReference type="RefSeq" id="YP_010085016.1">
    <property type="nucleotide sequence ID" value="NC_055168.1"/>
</dbReference>
<feature type="compositionally biased region" description="Acidic residues" evidence="10">
    <location>
        <begin position="451"/>
        <end position="462"/>
    </location>
</feature>
<evidence type="ECO:0000313" key="12">
    <source>
        <dbReference type="EMBL" id="AVM86040.1"/>
    </source>
</evidence>
<dbReference type="InterPro" id="IPR002021">
    <property type="entry name" value="Paramyx_ncap"/>
</dbReference>
<keyword evidence="11" id="KW-1133">Transmembrane helix</keyword>
<protein>
    <recommendedName>
        <fullName evidence="9">Nucleocapsid</fullName>
    </recommendedName>
    <alternativeName>
        <fullName evidence="9">Nucleocapsid protein</fullName>
    </alternativeName>
</protein>
<keyword evidence="3 9" id="KW-0167">Capsid protein</keyword>
<dbReference type="Pfam" id="PF00973">
    <property type="entry name" value="Paramyxo_ncap"/>
    <property type="match status" value="1"/>
</dbReference>
<keyword evidence="2 9" id="KW-1139">Helical capsid protein</keyword>
<dbReference type="GeneID" id="65100047"/>
<keyword evidence="11" id="KW-0812">Transmembrane</keyword>
<keyword evidence="13" id="KW-1185">Reference proteome</keyword>
<keyword evidence="5 9" id="KW-0694">RNA-binding</keyword>
<comment type="function">
    <text evidence="9">Forms the helical nucleocapsid (NC), protecting the genome from nucleases.</text>
</comment>
<dbReference type="KEGG" id="vg:65100047"/>
<proteinExistence type="inferred from homology"/>
<dbReference type="GO" id="GO:0019013">
    <property type="term" value="C:viral nucleocapsid"/>
    <property type="evidence" value="ECO:0007669"/>
    <property type="project" value="UniProtKB-KW"/>
</dbReference>
<evidence type="ECO:0000256" key="10">
    <source>
        <dbReference type="SAM" id="MobiDB-lite"/>
    </source>
</evidence>
<evidence type="ECO:0000256" key="4">
    <source>
        <dbReference type="ARBA" id="ARBA00022844"/>
    </source>
</evidence>
<feature type="compositionally biased region" description="Basic and acidic residues" evidence="10">
    <location>
        <begin position="531"/>
        <end position="548"/>
    </location>
</feature>
<keyword evidence="8 9" id="KW-0687">Ribonucleoprotein</keyword>
<sequence>MVSNNILGIRFLLSREGIGVGIMSKLNNILDEFRDFKNNPVRKGALSTTLQGLRRKILVPIPMMKDYRKRFMFMVFCLQLAWSGSASAALATGAYISLLAIFADNPGGMIRALFNDPDVEVQLAEVVDIAQDGIKLATRGKSMDMQEQEMWRSSQSGPYTGSSTNPFVARNIDEIAPRSSEDLQIAIQTVTAQIWILLTKAVTAIATAAESENRRWQKYEQQRRADADYRLSDNWRNIARNKIAGDLCVRRFMVEILIDANRAPHPKARILELICDIGNYISEAGMAGFFLTIKYGIETKYPALALNELQADLATVLNLMKNYTTMGERAPFMVILENAEQTKFSPGSYPLLWSYAMGVGANLDRAINNLNYTKSFLEQQFYDLGASMVAKMEGSVSKAMADELGLSSDQIEQVKSLVQTDGSSSSKFKRSADKGRANAGSFNPSSAEDVMGSDEDDDDDNPGDNWTGFPNQYPGDDPKLHWTQSKQPKPDSSRAPGSNMLNFDKGAMKNELDAILGAKSKKQKNKSPDSTSDRGGAEYSDDIRAMDN</sequence>
<feature type="compositionally biased region" description="Polar residues" evidence="10">
    <location>
        <begin position="417"/>
        <end position="426"/>
    </location>
</feature>
<evidence type="ECO:0000256" key="11">
    <source>
        <dbReference type="SAM" id="Phobius"/>
    </source>
</evidence>
<dbReference type="GO" id="GO:0019029">
    <property type="term" value="C:helical viral capsid"/>
    <property type="evidence" value="ECO:0007669"/>
    <property type="project" value="UniProtKB-KW"/>
</dbReference>
<evidence type="ECO:0000313" key="13">
    <source>
        <dbReference type="Proteomes" id="UP000297102"/>
    </source>
</evidence>
<comment type="subcellular location">
    <subcellularLocation>
        <location evidence="9">Virion</location>
    </subcellularLocation>
    <subcellularLocation>
        <location evidence="9">Host cytoplasm</location>
    </subcellularLocation>
</comment>
<keyword evidence="7 9" id="KW-1035">Host cytoplasm</keyword>
<keyword evidence="11" id="KW-0472">Membrane</keyword>
<keyword evidence="4 9" id="KW-0946">Virion</keyword>
<organism evidence="12">
    <name type="scientific">Pohorje myodes paramyxovirus 1</name>
    <dbReference type="NCBI Taxonomy" id="2116604"/>
    <lineage>
        <taxon>Viruses</taxon>
        <taxon>Riboviria</taxon>
        <taxon>Orthornavirae</taxon>
        <taxon>Negarnaviricota</taxon>
        <taxon>Haploviricotina</taxon>
        <taxon>Monjiviricetes</taxon>
        <taxon>Mononegavirales</taxon>
        <taxon>Paramyxoviridae</taxon>
        <taxon>Orthoparamyxovirinae</taxon>
        <taxon>Jeilongvirus</taxon>
        <taxon>Jeilongvirus myodesis</taxon>
    </lineage>
</organism>
<dbReference type="GO" id="GO:0030430">
    <property type="term" value="C:host cell cytoplasm"/>
    <property type="evidence" value="ECO:0007669"/>
    <property type="project" value="UniProtKB-SubCell"/>
</dbReference>
<evidence type="ECO:0000256" key="9">
    <source>
        <dbReference type="RuleBase" id="RU361245"/>
    </source>
</evidence>
<dbReference type="GO" id="GO:0003723">
    <property type="term" value="F:RNA binding"/>
    <property type="evidence" value="ECO:0007669"/>
    <property type="project" value="UniProtKB-KW"/>
</dbReference>
<feature type="transmembrane region" description="Helical" evidence="11">
    <location>
        <begin position="71"/>
        <end position="102"/>
    </location>
</feature>
<keyword evidence="6 9" id="KW-0543">Viral nucleoprotein</keyword>
<gene>
    <name evidence="12" type="primary">N</name>
</gene>
<comment type="similarity">
    <text evidence="1 9">Belongs to the paramyxoviruses nucleocapsid family.</text>
</comment>
<dbReference type="Proteomes" id="UP000297102">
    <property type="component" value="Segment"/>
</dbReference>
<evidence type="ECO:0000256" key="1">
    <source>
        <dbReference type="ARBA" id="ARBA00007642"/>
    </source>
</evidence>
<evidence type="ECO:0000256" key="5">
    <source>
        <dbReference type="ARBA" id="ARBA00022884"/>
    </source>
</evidence>
<reference evidence="12" key="1">
    <citation type="submission" date="2017-11" db="EMBL/GenBank/DDBJ databases">
        <title>Discovery of three new Paramyxovirus species in rodents: expansion of the proposed genus 'Jeilong virus'.</title>
        <authorList>
            <person name="Vanmechelen B."/>
            <person name="Bletsa M."/>
            <person name="Vrancken B."/>
            <person name="Gryseels S."/>
            <person name="Leirs H."/>
            <person name="Gouy de Bellocq J."/>
            <person name="Lemey P."/>
            <person name="Maes P."/>
        </authorList>
    </citation>
    <scope>NUCLEOTIDE SEQUENCE</scope>
    <source>
        <strain evidence="12">TT02/05</strain>
    </source>
</reference>
<evidence type="ECO:0000256" key="3">
    <source>
        <dbReference type="ARBA" id="ARBA00022561"/>
    </source>
</evidence>
<dbReference type="EMBL" id="MG516455">
    <property type="protein sequence ID" value="AVM86040.1"/>
    <property type="molecule type" value="Viral_cRNA"/>
</dbReference>
<dbReference type="GO" id="GO:1990904">
    <property type="term" value="C:ribonucleoprotein complex"/>
    <property type="evidence" value="ECO:0007669"/>
    <property type="project" value="UniProtKB-KW"/>
</dbReference>
<accession>A0A2P1GJB1</accession>
<evidence type="ECO:0000256" key="8">
    <source>
        <dbReference type="ARBA" id="ARBA00023274"/>
    </source>
</evidence>
<dbReference type="GO" id="GO:0005198">
    <property type="term" value="F:structural molecule activity"/>
    <property type="evidence" value="ECO:0007669"/>
    <property type="project" value="InterPro"/>
</dbReference>